<dbReference type="RefSeq" id="WP_187707781.1">
    <property type="nucleotide sequence ID" value="NZ_CP060782.1"/>
</dbReference>
<gene>
    <name evidence="1" type="ORF">H9L14_08620</name>
</gene>
<organism evidence="1 2">
    <name type="scientific">Sphingomonas sediminicola</name>
    <dbReference type="NCBI Taxonomy" id="386874"/>
    <lineage>
        <taxon>Bacteria</taxon>
        <taxon>Pseudomonadati</taxon>
        <taxon>Pseudomonadota</taxon>
        <taxon>Alphaproteobacteria</taxon>
        <taxon>Sphingomonadales</taxon>
        <taxon>Sphingomonadaceae</taxon>
        <taxon>Sphingomonas</taxon>
    </lineage>
</organism>
<accession>A0ABX6TB21</accession>
<dbReference type="Proteomes" id="UP000516105">
    <property type="component" value="Chromosome"/>
</dbReference>
<evidence type="ECO:0000313" key="2">
    <source>
        <dbReference type="Proteomes" id="UP000516105"/>
    </source>
</evidence>
<dbReference type="EMBL" id="CP060782">
    <property type="protein sequence ID" value="QNP44823.1"/>
    <property type="molecule type" value="Genomic_DNA"/>
</dbReference>
<protein>
    <submittedName>
        <fullName evidence="1">Uncharacterized protein</fullName>
    </submittedName>
</protein>
<keyword evidence="2" id="KW-1185">Reference proteome</keyword>
<reference evidence="1 2" key="1">
    <citation type="submission" date="2020-08" db="EMBL/GenBank/DDBJ databases">
        <title>Genome sequence of Sphingomonas sediminicola KACC 15039T.</title>
        <authorList>
            <person name="Hyun D.-W."/>
            <person name="Bae J.-W."/>
        </authorList>
    </citation>
    <scope>NUCLEOTIDE SEQUENCE [LARGE SCALE GENOMIC DNA]</scope>
    <source>
        <strain evidence="1 2">KACC 15039</strain>
    </source>
</reference>
<name>A0ABX6TB21_9SPHN</name>
<sequence>MIEFWVDNAQMVEMLTPEMQAQYQRSVTPDGFRAMLANVWKLTPEGESLDGAVAA</sequence>
<proteinExistence type="predicted"/>
<evidence type="ECO:0000313" key="1">
    <source>
        <dbReference type="EMBL" id="QNP44823.1"/>
    </source>
</evidence>